<gene>
    <name evidence="1" type="ORF">FMOSSE_LOCUS15487</name>
</gene>
<accession>A0A9N9IBJ5</accession>
<protein>
    <submittedName>
        <fullName evidence="1">6846_t:CDS:1</fullName>
    </submittedName>
</protein>
<keyword evidence="2" id="KW-1185">Reference proteome</keyword>
<name>A0A9N9IBJ5_FUNMO</name>
<dbReference type="AlphaFoldDB" id="A0A9N9IBJ5"/>
<dbReference type="EMBL" id="CAJVPP010015903">
    <property type="protein sequence ID" value="CAG8728089.1"/>
    <property type="molecule type" value="Genomic_DNA"/>
</dbReference>
<feature type="non-terminal residue" evidence="1">
    <location>
        <position position="119"/>
    </location>
</feature>
<sequence length="119" mass="13599">PKISQSDSKYNWRFAYHVSGPAVINCAIDRLSNSSDSLAQFLTMSELWNIYFDTAQPKDYKSYKLKMDLANLKKYGSDEMKTSASKLDEARKQSECWPTLRNGMSVVSPLTCFIFNHTP</sequence>
<organism evidence="1 2">
    <name type="scientific">Funneliformis mosseae</name>
    <name type="common">Endomycorrhizal fungus</name>
    <name type="synonym">Glomus mosseae</name>
    <dbReference type="NCBI Taxonomy" id="27381"/>
    <lineage>
        <taxon>Eukaryota</taxon>
        <taxon>Fungi</taxon>
        <taxon>Fungi incertae sedis</taxon>
        <taxon>Mucoromycota</taxon>
        <taxon>Glomeromycotina</taxon>
        <taxon>Glomeromycetes</taxon>
        <taxon>Glomerales</taxon>
        <taxon>Glomeraceae</taxon>
        <taxon>Funneliformis</taxon>
    </lineage>
</organism>
<comment type="caution">
    <text evidence="1">The sequence shown here is derived from an EMBL/GenBank/DDBJ whole genome shotgun (WGS) entry which is preliminary data.</text>
</comment>
<evidence type="ECO:0000313" key="1">
    <source>
        <dbReference type="EMBL" id="CAG8728089.1"/>
    </source>
</evidence>
<reference evidence="1" key="1">
    <citation type="submission" date="2021-06" db="EMBL/GenBank/DDBJ databases">
        <authorList>
            <person name="Kallberg Y."/>
            <person name="Tangrot J."/>
            <person name="Rosling A."/>
        </authorList>
    </citation>
    <scope>NUCLEOTIDE SEQUENCE</scope>
    <source>
        <strain evidence="1">87-6 pot B 2015</strain>
    </source>
</reference>
<dbReference type="Proteomes" id="UP000789375">
    <property type="component" value="Unassembled WGS sequence"/>
</dbReference>
<proteinExistence type="predicted"/>
<evidence type="ECO:0000313" key="2">
    <source>
        <dbReference type="Proteomes" id="UP000789375"/>
    </source>
</evidence>